<evidence type="ECO:0008006" key="3">
    <source>
        <dbReference type="Google" id="ProtNLM"/>
    </source>
</evidence>
<protein>
    <recommendedName>
        <fullName evidence="3">DUF295 domain-containing protein</fullName>
    </recommendedName>
</protein>
<gene>
    <name evidence="1" type="ORF">DY000_02008765</name>
</gene>
<evidence type="ECO:0000313" key="1">
    <source>
        <dbReference type="EMBL" id="KAF3546139.1"/>
    </source>
</evidence>
<accession>A0ABQ7C2P2</accession>
<keyword evidence="2" id="KW-1185">Reference proteome</keyword>
<proteinExistence type="predicted"/>
<reference evidence="1 2" key="1">
    <citation type="journal article" date="2020" name="BMC Genomics">
        <title>Intraspecific diversification of the crop wild relative Brassica cretica Lam. using demographic model selection.</title>
        <authorList>
            <person name="Kioukis A."/>
            <person name="Michalopoulou V.A."/>
            <person name="Briers L."/>
            <person name="Pirintsos S."/>
            <person name="Studholme D.J."/>
            <person name="Pavlidis P."/>
            <person name="Sarris P.F."/>
        </authorList>
    </citation>
    <scope>NUCLEOTIDE SEQUENCE [LARGE SCALE GENOMIC DNA]</scope>
    <source>
        <strain evidence="2">cv. PFS-1207/04</strain>
    </source>
</reference>
<comment type="caution">
    <text evidence="1">The sequence shown here is derived from an EMBL/GenBank/DDBJ whole genome shotgun (WGS) entry which is preliminary data.</text>
</comment>
<dbReference type="EMBL" id="QGKV02000832">
    <property type="protein sequence ID" value="KAF3546139.1"/>
    <property type="molecule type" value="Genomic_DNA"/>
</dbReference>
<dbReference type="Proteomes" id="UP000266723">
    <property type="component" value="Unassembled WGS sequence"/>
</dbReference>
<sequence length="84" mass="9586">MGLSKLGPWKVAGPPFRRDAASVTSESCAWRRHNRAETRVWSLSLKPRYYGQFNKDDDGLFFVDRLKIGNDGLFFVFSSSIDGR</sequence>
<organism evidence="1 2">
    <name type="scientific">Brassica cretica</name>
    <name type="common">Mustard</name>
    <dbReference type="NCBI Taxonomy" id="69181"/>
    <lineage>
        <taxon>Eukaryota</taxon>
        <taxon>Viridiplantae</taxon>
        <taxon>Streptophyta</taxon>
        <taxon>Embryophyta</taxon>
        <taxon>Tracheophyta</taxon>
        <taxon>Spermatophyta</taxon>
        <taxon>Magnoliopsida</taxon>
        <taxon>eudicotyledons</taxon>
        <taxon>Gunneridae</taxon>
        <taxon>Pentapetalae</taxon>
        <taxon>rosids</taxon>
        <taxon>malvids</taxon>
        <taxon>Brassicales</taxon>
        <taxon>Brassicaceae</taxon>
        <taxon>Brassiceae</taxon>
        <taxon>Brassica</taxon>
    </lineage>
</organism>
<name>A0ABQ7C2P2_BRACR</name>
<evidence type="ECO:0000313" key="2">
    <source>
        <dbReference type="Proteomes" id="UP000266723"/>
    </source>
</evidence>